<reference evidence="3" key="1">
    <citation type="journal article" date="2019" name="Int. J. Syst. Evol. Microbiol.">
        <title>The Global Catalogue of Microorganisms (GCM) 10K type strain sequencing project: providing services to taxonomists for standard genome sequencing and annotation.</title>
        <authorList>
            <consortium name="The Broad Institute Genomics Platform"/>
            <consortium name="The Broad Institute Genome Sequencing Center for Infectious Disease"/>
            <person name="Wu L."/>
            <person name="Ma J."/>
        </authorList>
    </citation>
    <scope>NUCLEOTIDE SEQUENCE [LARGE SCALE GENOMIC DNA]</scope>
    <source>
        <strain evidence="3">KCTC 52366</strain>
    </source>
</reference>
<organism evidence="2 3">
    <name type="scientific">Psychromarinibacter halotolerans</name>
    <dbReference type="NCBI Taxonomy" id="1775175"/>
    <lineage>
        <taxon>Bacteria</taxon>
        <taxon>Pseudomonadati</taxon>
        <taxon>Pseudomonadota</taxon>
        <taxon>Alphaproteobacteria</taxon>
        <taxon>Rhodobacterales</taxon>
        <taxon>Paracoccaceae</taxon>
        <taxon>Psychromarinibacter</taxon>
    </lineage>
</organism>
<dbReference type="RefSeq" id="WP_275632675.1">
    <property type="nucleotide sequence ID" value="NZ_JARGYD010000003.1"/>
</dbReference>
<protein>
    <submittedName>
        <fullName evidence="2">Uncharacterized protein</fullName>
    </submittedName>
</protein>
<dbReference type="Proteomes" id="UP001595632">
    <property type="component" value="Unassembled WGS sequence"/>
</dbReference>
<comment type="caution">
    <text evidence="2">The sequence shown here is derived from an EMBL/GenBank/DDBJ whole genome shotgun (WGS) entry which is preliminary data.</text>
</comment>
<feature type="chain" id="PRO_5045575054" evidence="1">
    <location>
        <begin position="21"/>
        <end position="170"/>
    </location>
</feature>
<keyword evidence="3" id="KW-1185">Reference proteome</keyword>
<evidence type="ECO:0000313" key="3">
    <source>
        <dbReference type="Proteomes" id="UP001595632"/>
    </source>
</evidence>
<name>A0ABV7GZJ4_9RHOB</name>
<evidence type="ECO:0000313" key="2">
    <source>
        <dbReference type="EMBL" id="MFC3145726.1"/>
    </source>
</evidence>
<proteinExistence type="predicted"/>
<sequence length="170" mass="17658">MTRILAACALLLLAACGGTEVTTRGGTTDLRPDANGLAIAGNPLRIDFGRAQDGVLTAVTRVLGAPPANSMTNPECGAGPLQIVQYDRITLLFQTGNFVGWTTDDPRVAAANGLSAGVTRAQLENGGYGPFQPTTLGVEFEADGIYGLLPDNDAATPIDTLWAGTTCFFR</sequence>
<gene>
    <name evidence="2" type="ORF">ACFOGP_23590</name>
</gene>
<feature type="signal peptide" evidence="1">
    <location>
        <begin position="1"/>
        <end position="20"/>
    </location>
</feature>
<dbReference type="PROSITE" id="PS51257">
    <property type="entry name" value="PROKAR_LIPOPROTEIN"/>
    <property type="match status" value="1"/>
</dbReference>
<dbReference type="EMBL" id="JBHRTB010000010">
    <property type="protein sequence ID" value="MFC3145726.1"/>
    <property type="molecule type" value="Genomic_DNA"/>
</dbReference>
<keyword evidence="1" id="KW-0732">Signal</keyword>
<accession>A0ABV7GZJ4</accession>
<evidence type="ECO:0000256" key="1">
    <source>
        <dbReference type="SAM" id="SignalP"/>
    </source>
</evidence>